<evidence type="ECO:0000313" key="2">
    <source>
        <dbReference type="Proteomes" id="UP000001861"/>
    </source>
</evidence>
<dbReference type="InParanoid" id="D6RNU2"/>
<name>D6RNU2_COPC7</name>
<keyword evidence="2" id="KW-1185">Reference proteome</keyword>
<comment type="caution">
    <text evidence="1">The sequence shown here is derived from an EMBL/GenBank/DDBJ whole genome shotgun (WGS) entry which is preliminary data.</text>
</comment>
<dbReference type="KEGG" id="cci:CC1G_14782"/>
<dbReference type="Proteomes" id="UP000001861">
    <property type="component" value="Unassembled WGS sequence"/>
</dbReference>
<protein>
    <submittedName>
        <fullName evidence="1">Uncharacterized protein</fullName>
    </submittedName>
</protein>
<dbReference type="VEuPathDB" id="FungiDB:CC1G_14782"/>
<organism evidence="1 2">
    <name type="scientific">Coprinopsis cinerea (strain Okayama-7 / 130 / ATCC MYA-4618 / FGSC 9003)</name>
    <name type="common">Inky cap fungus</name>
    <name type="synonym">Hormographiella aspergillata</name>
    <dbReference type="NCBI Taxonomy" id="240176"/>
    <lineage>
        <taxon>Eukaryota</taxon>
        <taxon>Fungi</taxon>
        <taxon>Dikarya</taxon>
        <taxon>Basidiomycota</taxon>
        <taxon>Agaricomycotina</taxon>
        <taxon>Agaricomycetes</taxon>
        <taxon>Agaricomycetidae</taxon>
        <taxon>Agaricales</taxon>
        <taxon>Agaricineae</taxon>
        <taxon>Psathyrellaceae</taxon>
        <taxon>Coprinopsis</taxon>
    </lineage>
</organism>
<dbReference type="EMBL" id="AACS02000007">
    <property type="protein sequence ID" value="EFI27310.1"/>
    <property type="molecule type" value="Genomic_DNA"/>
</dbReference>
<dbReference type="GeneID" id="9379130"/>
<evidence type="ECO:0000313" key="1">
    <source>
        <dbReference type="EMBL" id="EFI27310.1"/>
    </source>
</evidence>
<dbReference type="AlphaFoldDB" id="D6RNU2"/>
<gene>
    <name evidence="1" type="ORF">CC1G_14782</name>
</gene>
<dbReference type="RefSeq" id="XP_002910804.1">
    <property type="nucleotide sequence ID" value="XM_002910758.1"/>
</dbReference>
<sequence length="92" mass="10503">MSDAIFARQPTQGTWGILLSGLVEEFLLGTQNEVCKIVQLFLGIEVYERKVETLWTLPEGRWNREIGFGMIRCKRMSLDSAIHQTQPVNSGY</sequence>
<dbReference type="HOGENOM" id="CLU_2413179_0_0_1"/>
<reference evidence="1 2" key="1">
    <citation type="journal article" date="2010" name="Proc. Natl. Acad. Sci. U.S.A.">
        <title>Insights into evolution of multicellular fungi from the assembled chromosomes of the mushroom Coprinopsis cinerea (Coprinus cinereus).</title>
        <authorList>
            <person name="Stajich J.E."/>
            <person name="Wilke S.K."/>
            <person name="Ahren D."/>
            <person name="Au C.H."/>
            <person name="Birren B.W."/>
            <person name="Borodovsky M."/>
            <person name="Burns C."/>
            <person name="Canback B."/>
            <person name="Casselton L.A."/>
            <person name="Cheng C.K."/>
            <person name="Deng J."/>
            <person name="Dietrich F.S."/>
            <person name="Fargo D.C."/>
            <person name="Farman M.L."/>
            <person name="Gathman A.C."/>
            <person name="Goldberg J."/>
            <person name="Guigo R."/>
            <person name="Hoegger P.J."/>
            <person name="Hooker J.B."/>
            <person name="Huggins A."/>
            <person name="James T.Y."/>
            <person name="Kamada T."/>
            <person name="Kilaru S."/>
            <person name="Kodira C."/>
            <person name="Kues U."/>
            <person name="Kupfer D."/>
            <person name="Kwan H.S."/>
            <person name="Lomsadze A."/>
            <person name="Li W."/>
            <person name="Lilly W.W."/>
            <person name="Ma L.J."/>
            <person name="Mackey A.J."/>
            <person name="Manning G."/>
            <person name="Martin F."/>
            <person name="Muraguchi H."/>
            <person name="Natvig D.O."/>
            <person name="Palmerini H."/>
            <person name="Ramesh M.A."/>
            <person name="Rehmeyer C.J."/>
            <person name="Roe B.A."/>
            <person name="Shenoy N."/>
            <person name="Stanke M."/>
            <person name="Ter-Hovhannisyan V."/>
            <person name="Tunlid A."/>
            <person name="Velagapudi R."/>
            <person name="Vision T.J."/>
            <person name="Zeng Q."/>
            <person name="Zolan M.E."/>
            <person name="Pukkila P.J."/>
        </authorList>
    </citation>
    <scope>NUCLEOTIDE SEQUENCE [LARGE SCALE GENOMIC DNA]</scope>
    <source>
        <strain evidence="2">Okayama-7 / 130 / ATCC MYA-4618 / FGSC 9003</strain>
    </source>
</reference>
<proteinExistence type="predicted"/>
<accession>D6RNU2</accession>